<dbReference type="EMBL" id="FOXQ01000007">
    <property type="protein sequence ID" value="SFQ24714.1"/>
    <property type="molecule type" value="Genomic_DNA"/>
</dbReference>
<gene>
    <name evidence="1" type="ORF">SAMN05444277_10783</name>
</gene>
<dbReference type="Pfam" id="PF19891">
    <property type="entry name" value="DUF6364"/>
    <property type="match status" value="1"/>
</dbReference>
<evidence type="ECO:0000313" key="1">
    <source>
        <dbReference type="EMBL" id="SFQ24714.1"/>
    </source>
</evidence>
<name>A0A1I5WYF7_9BACT</name>
<reference evidence="1 2" key="1">
    <citation type="submission" date="2016-10" db="EMBL/GenBank/DDBJ databases">
        <authorList>
            <person name="de Groot N.N."/>
        </authorList>
    </citation>
    <scope>NUCLEOTIDE SEQUENCE [LARGE SCALE GENOMIC DNA]</scope>
    <source>
        <strain evidence="1 2">DSM 28286</strain>
    </source>
</reference>
<dbReference type="InterPro" id="IPR045944">
    <property type="entry name" value="DUF6364"/>
</dbReference>
<dbReference type="Proteomes" id="UP000199031">
    <property type="component" value="Unassembled WGS sequence"/>
</dbReference>
<evidence type="ECO:0008006" key="3">
    <source>
        <dbReference type="Google" id="ProtNLM"/>
    </source>
</evidence>
<dbReference type="STRING" id="1465490.SAMN05444277_10783"/>
<dbReference type="OrthoDB" id="6198066at2"/>
<sequence length="79" mass="9129">MKTTLNLRFDKDTIEAAKEYASRKQTSISEIVEAYLKKLTSREKKKNFVSDSLIGVLKEYKSLTDEEIKTLYIKGKHNA</sequence>
<keyword evidence="2" id="KW-1185">Reference proteome</keyword>
<dbReference type="AlphaFoldDB" id="A0A1I5WYF7"/>
<proteinExistence type="predicted"/>
<protein>
    <recommendedName>
        <fullName evidence="3">Ribbon-helix-helix protein, copG family</fullName>
    </recommendedName>
</protein>
<dbReference type="RefSeq" id="WP_090658979.1">
    <property type="nucleotide sequence ID" value="NZ_FOXQ01000007.1"/>
</dbReference>
<accession>A0A1I5WYF7</accession>
<evidence type="ECO:0000313" key="2">
    <source>
        <dbReference type="Proteomes" id="UP000199031"/>
    </source>
</evidence>
<organism evidence="1 2">
    <name type="scientific">Parafilimonas terrae</name>
    <dbReference type="NCBI Taxonomy" id="1465490"/>
    <lineage>
        <taxon>Bacteria</taxon>
        <taxon>Pseudomonadati</taxon>
        <taxon>Bacteroidota</taxon>
        <taxon>Chitinophagia</taxon>
        <taxon>Chitinophagales</taxon>
        <taxon>Chitinophagaceae</taxon>
        <taxon>Parafilimonas</taxon>
    </lineage>
</organism>